<evidence type="ECO:0000313" key="2">
    <source>
        <dbReference type="EMBL" id="KRK13178.1"/>
    </source>
</evidence>
<dbReference type="EMBL" id="AZCT01000002">
    <property type="protein sequence ID" value="KRK13178.1"/>
    <property type="molecule type" value="Genomic_DNA"/>
</dbReference>
<dbReference type="InterPro" id="IPR050764">
    <property type="entry name" value="CbbQ/NirQ/NorQ/GpvN"/>
</dbReference>
<reference evidence="2 3" key="1">
    <citation type="journal article" date="2015" name="Genome Announc.">
        <title>Expanding the biotechnology potential of lactobacilli through comparative genomics of 213 strains and associated genera.</title>
        <authorList>
            <person name="Sun Z."/>
            <person name="Harris H.M."/>
            <person name="McCann A."/>
            <person name="Guo C."/>
            <person name="Argimon S."/>
            <person name="Zhang W."/>
            <person name="Yang X."/>
            <person name="Jeffery I.B."/>
            <person name="Cooney J.C."/>
            <person name="Kagawa T.F."/>
            <person name="Liu W."/>
            <person name="Song Y."/>
            <person name="Salvetti E."/>
            <person name="Wrobel A."/>
            <person name="Rasinkangas P."/>
            <person name="Parkhill J."/>
            <person name="Rea M.C."/>
            <person name="O'Sullivan O."/>
            <person name="Ritari J."/>
            <person name="Douillard F.P."/>
            <person name="Paul Ross R."/>
            <person name="Yang R."/>
            <person name="Briner A.E."/>
            <person name="Felis G.E."/>
            <person name="de Vos W.M."/>
            <person name="Barrangou R."/>
            <person name="Klaenhammer T.R."/>
            <person name="Caufield P.W."/>
            <person name="Cui Y."/>
            <person name="Zhang H."/>
            <person name="O'Toole P.W."/>
        </authorList>
    </citation>
    <scope>NUCLEOTIDE SEQUENCE [LARGE SCALE GENOMIC DNA]</scope>
    <source>
        <strain evidence="2 3">DSM 20178</strain>
    </source>
</reference>
<dbReference type="Proteomes" id="UP000051984">
    <property type="component" value="Unassembled WGS sequence"/>
</dbReference>
<dbReference type="Gene3D" id="1.10.8.80">
    <property type="entry name" value="Magnesium chelatase subunit I, C-Terminal domain"/>
    <property type="match status" value="1"/>
</dbReference>
<evidence type="ECO:0000313" key="3">
    <source>
        <dbReference type="Proteomes" id="UP000051984"/>
    </source>
</evidence>
<feature type="domain" description="AAA+ ATPase" evidence="1">
    <location>
        <begin position="42"/>
        <end position="183"/>
    </location>
</feature>
<dbReference type="CDD" id="cd00009">
    <property type="entry name" value="AAA"/>
    <property type="match status" value="1"/>
</dbReference>
<dbReference type="Gene3D" id="3.40.50.300">
    <property type="entry name" value="P-loop containing nucleotide triphosphate hydrolases"/>
    <property type="match status" value="1"/>
</dbReference>
<dbReference type="GO" id="GO:0005524">
    <property type="term" value="F:ATP binding"/>
    <property type="evidence" value="ECO:0007669"/>
    <property type="project" value="InterPro"/>
</dbReference>
<organism evidence="2 3">
    <name type="scientific">Lacticaseibacillus zeae DSM 20178 = KCTC 3804</name>
    <dbReference type="NCBI Taxonomy" id="1423816"/>
    <lineage>
        <taxon>Bacteria</taxon>
        <taxon>Bacillati</taxon>
        <taxon>Bacillota</taxon>
        <taxon>Bacilli</taxon>
        <taxon>Lactobacillales</taxon>
        <taxon>Lactobacillaceae</taxon>
        <taxon>Lacticaseibacillus</taxon>
    </lineage>
</organism>
<sequence length="316" mass="34245">MEGITMEINEAQSIFSAAQQQVATIVVGKPMPIKLAFTALLANGHVLFEDIPGVGKTTLVQAIAKTLAMPFSRIQFTPDMLPSDVLGTSIFNRATNAFEFQRGPIFTSILLADEINRATPRTQAALLEAMGERRVTTDGHTYPLSPDFFVMATENPTDYAGTYPLPEAQLDRFMLRLSLGYPDADAEKSLLLSPDRQTMIAALKPLLDPATLAESKKLVTTITVTDAIANYVLALVEATRTDQRIRLGISPRGGIALVSAAKAFAMLNGRSYVTPEDIQALTIPVFGHRLIMKDPTVSPTDILTDILQNTATPVRG</sequence>
<proteinExistence type="predicted"/>
<dbReference type="Pfam" id="PF17863">
    <property type="entry name" value="AAA_lid_2"/>
    <property type="match status" value="1"/>
</dbReference>
<evidence type="ECO:0000259" key="1">
    <source>
        <dbReference type="SMART" id="SM00382"/>
    </source>
</evidence>
<dbReference type="InterPro" id="IPR027417">
    <property type="entry name" value="P-loop_NTPase"/>
</dbReference>
<dbReference type="SUPFAM" id="SSF52540">
    <property type="entry name" value="P-loop containing nucleoside triphosphate hydrolases"/>
    <property type="match status" value="1"/>
</dbReference>
<dbReference type="Pfam" id="PF07726">
    <property type="entry name" value="AAA_3"/>
    <property type="match status" value="1"/>
</dbReference>
<accession>A0A0R1F2F0</accession>
<dbReference type="PATRIC" id="fig|1423816.3.peg.1435"/>
<dbReference type="InterPro" id="IPR011703">
    <property type="entry name" value="ATPase_AAA-3"/>
</dbReference>
<dbReference type="PANTHER" id="PTHR42759">
    <property type="entry name" value="MOXR FAMILY PROTEIN"/>
    <property type="match status" value="1"/>
</dbReference>
<dbReference type="AlphaFoldDB" id="A0A0R1F2F0"/>
<dbReference type="GO" id="GO:0016887">
    <property type="term" value="F:ATP hydrolysis activity"/>
    <property type="evidence" value="ECO:0007669"/>
    <property type="project" value="InterPro"/>
</dbReference>
<dbReference type="PIRSF" id="PIRSF002849">
    <property type="entry name" value="AAA_ATPase_chaperone_MoxR_prd"/>
    <property type="match status" value="1"/>
</dbReference>
<dbReference type="PANTHER" id="PTHR42759:SF5">
    <property type="entry name" value="METHANOL DEHYDROGENASE REGULATOR"/>
    <property type="match status" value="1"/>
</dbReference>
<dbReference type="SMART" id="SM00382">
    <property type="entry name" value="AAA"/>
    <property type="match status" value="1"/>
</dbReference>
<protein>
    <submittedName>
        <fullName evidence="2">MoxR-like ATPase</fullName>
    </submittedName>
</protein>
<dbReference type="InterPro" id="IPR003593">
    <property type="entry name" value="AAA+_ATPase"/>
</dbReference>
<name>A0A0R1F2F0_LACZE</name>
<gene>
    <name evidence="2" type="ORF">FD51_GL001374</name>
</gene>
<dbReference type="eggNOG" id="COG0714">
    <property type="taxonomic scope" value="Bacteria"/>
</dbReference>
<comment type="caution">
    <text evidence="2">The sequence shown here is derived from an EMBL/GenBank/DDBJ whole genome shotgun (WGS) entry which is preliminary data.</text>
</comment>
<dbReference type="InterPro" id="IPR041628">
    <property type="entry name" value="ChlI/MoxR_AAA_lid"/>
</dbReference>